<dbReference type="EMBL" id="JAVFKY010000004">
    <property type="protein sequence ID" value="KAK5577731.1"/>
    <property type="molecule type" value="Genomic_DNA"/>
</dbReference>
<organism evidence="2 3">
    <name type="scientific">Dictyostelium firmibasis</name>
    <dbReference type="NCBI Taxonomy" id="79012"/>
    <lineage>
        <taxon>Eukaryota</taxon>
        <taxon>Amoebozoa</taxon>
        <taxon>Evosea</taxon>
        <taxon>Eumycetozoa</taxon>
        <taxon>Dictyostelia</taxon>
        <taxon>Dictyosteliales</taxon>
        <taxon>Dictyosteliaceae</taxon>
        <taxon>Dictyostelium</taxon>
    </lineage>
</organism>
<dbReference type="Proteomes" id="UP001344447">
    <property type="component" value="Unassembled WGS sequence"/>
</dbReference>
<reference evidence="2 3" key="1">
    <citation type="submission" date="2023-11" db="EMBL/GenBank/DDBJ databases">
        <title>Dfirmibasis_genome.</title>
        <authorList>
            <person name="Edelbroek B."/>
            <person name="Kjellin J."/>
            <person name="Jerlstrom-Hultqvist J."/>
            <person name="Soderbom F."/>
        </authorList>
    </citation>
    <scope>NUCLEOTIDE SEQUENCE [LARGE SCALE GENOMIC DNA]</scope>
    <source>
        <strain evidence="2 3">TNS-C-14</strain>
    </source>
</reference>
<dbReference type="PANTHER" id="PTHR33576">
    <property type="entry name" value="CARBOHYDRATE BINDING DOMAIN-CONTAINING PROTEIN-RELATED"/>
    <property type="match status" value="1"/>
</dbReference>
<dbReference type="AlphaFoldDB" id="A0AAN7YSY5"/>
<keyword evidence="3" id="KW-1185">Reference proteome</keyword>
<evidence type="ECO:0000256" key="1">
    <source>
        <dbReference type="SAM" id="SignalP"/>
    </source>
</evidence>
<feature type="signal peptide" evidence="1">
    <location>
        <begin position="1"/>
        <end position="19"/>
    </location>
</feature>
<evidence type="ECO:0000313" key="2">
    <source>
        <dbReference type="EMBL" id="KAK5577731.1"/>
    </source>
</evidence>
<gene>
    <name evidence="2" type="ORF">RB653_002678</name>
</gene>
<dbReference type="InterPro" id="IPR021837">
    <property type="entry name" value="CfaA/B/C"/>
</dbReference>
<proteinExistence type="predicted"/>
<keyword evidence="1" id="KW-0732">Signal</keyword>
<accession>A0AAN7YSY5</accession>
<feature type="chain" id="PRO_5043004707" description="Transmembrane protein" evidence="1">
    <location>
        <begin position="20"/>
        <end position="222"/>
    </location>
</feature>
<dbReference type="Pfam" id="PF11912">
    <property type="entry name" value="CfaA_B_C"/>
    <property type="match status" value="1"/>
</dbReference>
<sequence length="222" mass="24330">MKLLLALILVIVNCCFINANKLFINFQGSYSSNTCEGSGAGIGFALTVGQCMPMEGVLSYVINDLPQTTNWLATLGSDGNSFTLKEYQSDDQFCKQAPISTLQFDQFDTCVQQPAFLNVNNSLLADTLVYSKLSLSQNSPSYGPDSIIFGQYNTNSNVCTYNNQQFGVSYTSGTVLYDVNGVTIHVSCNQADQSMMFKCKDGKCGENFIDTYCQMSGDVQIY</sequence>
<evidence type="ECO:0000313" key="3">
    <source>
        <dbReference type="Proteomes" id="UP001344447"/>
    </source>
</evidence>
<dbReference type="PANTHER" id="PTHR33576:SF1">
    <property type="match status" value="1"/>
</dbReference>
<name>A0AAN7YSY5_9MYCE</name>
<evidence type="ECO:0008006" key="4">
    <source>
        <dbReference type="Google" id="ProtNLM"/>
    </source>
</evidence>
<comment type="caution">
    <text evidence="2">The sequence shown here is derived from an EMBL/GenBank/DDBJ whole genome shotgun (WGS) entry which is preliminary data.</text>
</comment>
<protein>
    <recommendedName>
        <fullName evidence="4">Transmembrane protein</fullName>
    </recommendedName>
</protein>